<name>A0A6N9NQ48_9FLAO</name>
<organism evidence="1 2">
    <name type="scientific">Acidiluteibacter ferrifornacis</name>
    <dbReference type="NCBI Taxonomy" id="2692424"/>
    <lineage>
        <taxon>Bacteria</taxon>
        <taxon>Pseudomonadati</taxon>
        <taxon>Bacteroidota</taxon>
        <taxon>Flavobacteriia</taxon>
        <taxon>Flavobacteriales</taxon>
        <taxon>Cryomorphaceae</taxon>
        <taxon>Acidiluteibacter</taxon>
    </lineage>
</organism>
<proteinExistence type="predicted"/>
<keyword evidence="2" id="KW-1185">Reference proteome</keyword>
<evidence type="ECO:0000313" key="1">
    <source>
        <dbReference type="EMBL" id="NBG67401.1"/>
    </source>
</evidence>
<dbReference type="Proteomes" id="UP000470771">
    <property type="component" value="Unassembled WGS sequence"/>
</dbReference>
<accession>A0A6N9NQ48</accession>
<evidence type="ECO:0000313" key="2">
    <source>
        <dbReference type="Proteomes" id="UP000470771"/>
    </source>
</evidence>
<comment type="caution">
    <text evidence="1">The sequence shown here is derived from an EMBL/GenBank/DDBJ whole genome shotgun (WGS) entry which is preliminary data.</text>
</comment>
<dbReference type="AlphaFoldDB" id="A0A6N9NQ48"/>
<dbReference type="RefSeq" id="WP_160634347.1">
    <property type="nucleotide sequence ID" value="NZ_WWNE01000018.1"/>
</dbReference>
<protein>
    <submittedName>
        <fullName evidence="1">Uncharacterized protein</fullName>
    </submittedName>
</protein>
<dbReference type="EMBL" id="WWNE01000018">
    <property type="protein sequence ID" value="NBG67401.1"/>
    <property type="molecule type" value="Genomic_DNA"/>
</dbReference>
<gene>
    <name evidence="1" type="ORF">GQN54_14840</name>
</gene>
<sequence>MGLFDKLFGKTKIDSSQQEPEQAVIIRFRYGIDGLEPLHRLEKQLEERIEKEGVGEYDGHEIATDYSDGFLYMYGPNAETLFKTVQSTLENSDFMKGAIAKLRFGPPEEGVKEIQVKLNE</sequence>
<reference evidence="1 2" key="1">
    <citation type="submission" date="2019-12" db="EMBL/GenBank/DDBJ databases">
        <authorList>
            <person name="Zhao J."/>
        </authorList>
    </citation>
    <scope>NUCLEOTIDE SEQUENCE [LARGE SCALE GENOMIC DNA]</scope>
    <source>
        <strain evidence="1 2">S-15</strain>
    </source>
</reference>